<protein>
    <submittedName>
        <fullName evidence="2">Uncharacterized protein</fullName>
    </submittedName>
</protein>
<accession>A0ABN9WGZ3</accession>
<feature type="compositionally biased region" description="Low complexity" evidence="1">
    <location>
        <begin position="55"/>
        <end position="65"/>
    </location>
</feature>
<proteinExistence type="predicted"/>
<dbReference type="EMBL" id="CAUYUJ010018504">
    <property type="protein sequence ID" value="CAK0884116.1"/>
    <property type="molecule type" value="Genomic_DNA"/>
</dbReference>
<reference evidence="2" key="1">
    <citation type="submission" date="2023-10" db="EMBL/GenBank/DDBJ databases">
        <authorList>
            <person name="Chen Y."/>
            <person name="Shah S."/>
            <person name="Dougan E. K."/>
            <person name="Thang M."/>
            <person name="Chan C."/>
        </authorList>
    </citation>
    <scope>NUCLEOTIDE SEQUENCE [LARGE SCALE GENOMIC DNA]</scope>
</reference>
<feature type="region of interest" description="Disordered" evidence="1">
    <location>
        <begin position="84"/>
        <end position="134"/>
    </location>
</feature>
<comment type="caution">
    <text evidence="2">The sequence shown here is derived from an EMBL/GenBank/DDBJ whole genome shotgun (WGS) entry which is preliminary data.</text>
</comment>
<feature type="region of interest" description="Disordered" evidence="1">
    <location>
        <begin position="44"/>
        <end position="68"/>
    </location>
</feature>
<evidence type="ECO:0000256" key="1">
    <source>
        <dbReference type="SAM" id="MobiDB-lite"/>
    </source>
</evidence>
<name>A0ABN9WGZ3_9DINO</name>
<dbReference type="Proteomes" id="UP001189429">
    <property type="component" value="Unassembled WGS sequence"/>
</dbReference>
<evidence type="ECO:0000313" key="2">
    <source>
        <dbReference type="EMBL" id="CAK0884116.1"/>
    </source>
</evidence>
<feature type="compositionally biased region" description="Basic residues" evidence="1">
    <location>
        <begin position="110"/>
        <end position="125"/>
    </location>
</feature>
<evidence type="ECO:0000313" key="3">
    <source>
        <dbReference type="Proteomes" id="UP001189429"/>
    </source>
</evidence>
<organism evidence="2 3">
    <name type="scientific">Prorocentrum cordatum</name>
    <dbReference type="NCBI Taxonomy" id="2364126"/>
    <lineage>
        <taxon>Eukaryota</taxon>
        <taxon>Sar</taxon>
        <taxon>Alveolata</taxon>
        <taxon>Dinophyceae</taxon>
        <taxon>Prorocentrales</taxon>
        <taxon>Prorocentraceae</taxon>
        <taxon>Prorocentrum</taxon>
    </lineage>
</organism>
<sequence length="134" mass="14281">MARWEAVSGGSTSSVEGAATLNRELVGPAVVNQGRGRSRVALVLRAPSHSRQRQRSGSSPPQLSSRRLHLLDLNRVVASALGMSSKAASTAPPTPPSAPPRAARRLGGVGRRRGQRLRRAEHGRRRAEEALGRT</sequence>
<keyword evidence="3" id="KW-1185">Reference proteome</keyword>
<gene>
    <name evidence="2" type="ORF">PCOR1329_LOCUS66148</name>
</gene>